<reference evidence="9" key="3">
    <citation type="journal article" date="2004" name="DNA Res.">
        <title>Complete genome sequence of Yersinia pestis strain 91001, an isolate avirulent to humans.</title>
        <authorList>
            <person name="Song Y."/>
            <person name="Tong Z."/>
            <person name="Wang J."/>
            <person name="Wang L."/>
            <person name="Guo Z."/>
            <person name="Han Y."/>
            <person name="Zhang J."/>
            <person name="Pei D."/>
            <person name="Zhou D."/>
            <person name="Qin H."/>
            <person name="Pang X."/>
            <person name="Han Y."/>
            <person name="Zhai J."/>
            <person name="Li M."/>
            <person name="Cui B."/>
            <person name="Qi Z."/>
            <person name="Jin L."/>
            <person name="Dai R."/>
            <person name="Chen F."/>
            <person name="Li S."/>
            <person name="Ye C."/>
            <person name="Du Z."/>
            <person name="Lin W."/>
            <person name="Wang J."/>
            <person name="Yu J."/>
            <person name="Yang H."/>
            <person name="Wang J."/>
            <person name="Huang P."/>
            <person name="Yang R."/>
        </authorList>
    </citation>
    <scope>NUCLEOTIDE SEQUENCE [LARGE SCALE GENOMIC DNA]</scope>
    <source>
        <strain evidence="9">91001 / Biovar Mediaevalis</strain>
    </source>
</reference>
<evidence type="ECO:0000256" key="1">
    <source>
        <dbReference type="ARBA" id="ARBA00001974"/>
    </source>
</evidence>
<dbReference type="KEGG" id="ypk:y2718"/>
<dbReference type="InterPro" id="IPR016167">
    <property type="entry name" value="FAD-bd_PCMH_sub1"/>
</dbReference>
<comment type="similarity">
    <text evidence="2">Belongs to the oxygen-dependent FAD-linked oxidoreductase family.</text>
</comment>
<dbReference type="PANTHER" id="PTHR42973">
    <property type="entry name" value="BINDING OXIDOREDUCTASE, PUTATIVE (AFU_ORTHOLOGUE AFUA_1G17690)-RELATED"/>
    <property type="match status" value="1"/>
</dbReference>
<dbReference type="EMBL" id="AE009952">
    <property type="protein sequence ID" value="AAM86271.1"/>
    <property type="molecule type" value="Genomic_DNA"/>
</dbReference>
<dbReference type="InterPro" id="IPR038740">
    <property type="entry name" value="BioF2-like_GNAT_dom"/>
</dbReference>
<evidence type="ECO:0000259" key="6">
    <source>
        <dbReference type="PROSITE" id="PS51387"/>
    </source>
</evidence>
<evidence type="ECO:0000313" key="7">
    <source>
        <dbReference type="EMBL" id="AAM86271.1"/>
    </source>
</evidence>
<dbReference type="Pfam" id="PF13480">
    <property type="entry name" value="Acetyltransf_6"/>
    <property type="match status" value="1"/>
</dbReference>
<dbReference type="GO" id="GO:0071949">
    <property type="term" value="F:FAD binding"/>
    <property type="evidence" value="ECO:0007669"/>
    <property type="project" value="InterPro"/>
</dbReference>
<organism evidence="7 10">
    <name type="scientific">Yersinia pestis</name>
    <dbReference type="NCBI Taxonomy" id="632"/>
    <lineage>
        <taxon>Bacteria</taxon>
        <taxon>Pseudomonadati</taxon>
        <taxon>Pseudomonadota</taxon>
        <taxon>Gammaproteobacteria</taxon>
        <taxon>Enterobacterales</taxon>
        <taxon>Yersiniaceae</taxon>
        <taxon>Yersinia</taxon>
    </lineage>
</organism>
<dbReference type="IntAct" id="Q8D062">
    <property type="interactions" value="1"/>
</dbReference>
<dbReference type="PANTHER" id="PTHR42973:SF39">
    <property type="entry name" value="FAD-BINDING PCMH-TYPE DOMAIN-CONTAINING PROTEIN"/>
    <property type="match status" value="1"/>
</dbReference>
<dbReference type="AlphaFoldDB" id="Q8D062"/>
<dbReference type="EnsemblBacteria" id="AAS61585">
    <property type="protein sequence ID" value="AAS61585"/>
    <property type="gene ID" value="YP_1343"/>
</dbReference>
<dbReference type="Proteomes" id="UP000001019">
    <property type="component" value="Chromosome"/>
</dbReference>
<name>Q8D062_YERPE</name>
<dbReference type="InterPro" id="IPR036318">
    <property type="entry name" value="FAD-bd_PCMH-like_sf"/>
</dbReference>
<dbReference type="InterPro" id="IPR006093">
    <property type="entry name" value="Oxy_OxRdtase_FAD_BS"/>
</dbReference>
<dbReference type="InterPro" id="IPR006094">
    <property type="entry name" value="Oxid_FAD_bind_N"/>
</dbReference>
<dbReference type="KEGG" id="ypm:YP_1343"/>
<evidence type="ECO:0000313" key="10">
    <source>
        <dbReference type="Proteomes" id="UP000002490"/>
    </source>
</evidence>
<accession>Q8D062</accession>
<dbReference type="PROSITE" id="PS51387">
    <property type="entry name" value="FAD_PCMH"/>
    <property type="match status" value="1"/>
</dbReference>
<dbReference type="InterPro" id="IPR016181">
    <property type="entry name" value="Acyl_CoA_acyltransferase"/>
</dbReference>
<evidence type="ECO:0000256" key="3">
    <source>
        <dbReference type="ARBA" id="ARBA00022630"/>
    </source>
</evidence>
<reference evidence="7 10" key="1">
    <citation type="journal article" date="2002" name="J. Bacteriol.">
        <title>Genome sequence of Yersinia pestis KIM.</title>
        <authorList>
            <person name="Deng W."/>
            <person name="Burland V."/>
            <person name="Plunkett G.III."/>
            <person name="Boutin A."/>
            <person name="Mayhew G.F."/>
            <person name="Liss P."/>
            <person name="Perna N.T."/>
            <person name="Rose D.J."/>
            <person name="Mau B."/>
            <person name="Zhou S."/>
            <person name="Schwartz D.C."/>
            <person name="Fetherston J.D."/>
            <person name="Lindler L.E."/>
            <person name="Brubaker R.R."/>
            <person name="Plana G.V."/>
            <person name="Straley S.C."/>
            <person name="McDonough K.A."/>
            <person name="Nilles M.L."/>
            <person name="Matson J.S."/>
            <person name="Blattner F.R."/>
            <person name="Perry R.D."/>
        </authorList>
    </citation>
    <scope>NUCLEOTIDE SEQUENCE [LARGE SCALE GENOMIC DNA]</scope>
    <source>
        <strain evidence="7">KIM</strain>
        <strain evidence="10">KIM10+ / Biovar Mediaevalis</strain>
    </source>
</reference>
<feature type="domain" description="FAD-binding PCMH-type" evidence="6">
    <location>
        <begin position="389"/>
        <end position="561"/>
    </location>
</feature>
<keyword evidence="5" id="KW-0560">Oxidoreductase</keyword>
<accession>Q74VG7</accession>
<evidence type="ECO:0000313" key="8">
    <source>
        <dbReference type="EMBL" id="AAS61585.1"/>
    </source>
</evidence>
<dbReference type="HOGENOM" id="CLU_349814_0_0_6"/>
<dbReference type="InterPro" id="IPR050416">
    <property type="entry name" value="FAD-linked_Oxidoreductase"/>
</dbReference>
<dbReference type="GO" id="GO:0016491">
    <property type="term" value="F:oxidoreductase activity"/>
    <property type="evidence" value="ECO:0007669"/>
    <property type="project" value="UniProtKB-KW"/>
</dbReference>
<evidence type="ECO:0000256" key="5">
    <source>
        <dbReference type="ARBA" id="ARBA00023002"/>
    </source>
</evidence>
<reference evidence="8" key="4">
    <citation type="submission" date="2016-05" db="EMBL/GenBank/DDBJ databases">
        <title>Reannotation of Yersinia pestis strain 91001 based on omics data.</title>
        <authorList>
            <person name="Yiqing M."/>
        </authorList>
    </citation>
    <scope>NUCLEOTIDE SEQUENCE</scope>
    <source>
        <strain evidence="8">91001</strain>
    </source>
</reference>
<dbReference type="Gene3D" id="3.40.462.20">
    <property type="match status" value="1"/>
</dbReference>
<dbReference type="Pfam" id="PF01565">
    <property type="entry name" value="FAD_binding_4"/>
    <property type="match status" value="1"/>
</dbReference>
<evidence type="ECO:0000313" key="9">
    <source>
        <dbReference type="Proteomes" id="UP000001019"/>
    </source>
</evidence>
<evidence type="ECO:0000256" key="2">
    <source>
        <dbReference type="ARBA" id="ARBA00005466"/>
    </source>
</evidence>
<evidence type="ECO:0000256" key="4">
    <source>
        <dbReference type="ARBA" id="ARBA00022827"/>
    </source>
</evidence>
<keyword evidence="3" id="KW-0285">Flavoprotein</keyword>
<dbReference type="InterPro" id="IPR016166">
    <property type="entry name" value="FAD-bd_PCMH"/>
</dbReference>
<keyword evidence="4" id="KW-0274">FAD</keyword>
<dbReference type="Gene3D" id="3.40.630.30">
    <property type="match status" value="1"/>
</dbReference>
<comment type="cofactor">
    <cofactor evidence="1">
        <name>FAD</name>
        <dbReference type="ChEBI" id="CHEBI:57692"/>
    </cofactor>
</comment>
<gene>
    <name evidence="8" type="primary">glcD2</name>
    <name evidence="7" type="ordered locus">y2718</name>
    <name evidence="8" type="ordered locus">YP_1343</name>
</gene>
<dbReference type="InterPro" id="IPR016169">
    <property type="entry name" value="FAD-bd_PCMH_sub2"/>
</dbReference>
<dbReference type="Proteomes" id="UP000002490">
    <property type="component" value="Chromosome"/>
</dbReference>
<dbReference type="Gene3D" id="3.30.43.10">
    <property type="entry name" value="Uridine Diphospho-n-acetylenolpyruvylglucosamine Reductase, domain 2"/>
    <property type="match status" value="1"/>
</dbReference>
<sequence>MEALMTTTLDIINSAKDLDPAEYRAFFLQSKAPLFYDLRFLIAAEQSPLLNVSKIFYLLARDEGRLIALVPLYLQEFRSADPLGLLISSAKLSIESEERGLFSHIIHCTDTTIPTLSHDPSLYARIFDAITAIAQAELARYFCFLNVQDGVLLREAQRNGLNINYMVDKFSIELDAFPDFDSFAQALPKYRRYEMVRQLRIFNRSDAKVRILAPPFDNEIEKLARLYYLTTQRLGTPYYWPESQLAVFCRLCGDLVRLIVVEQNGQIVSGFICFEEDGALHFWSAGMDDESSDFSPYTLGVSAVYRYAFEKGINLIECGRLNSHIKTRLGFKPKRLYSIVSQDLGIPAATQTSLSQLKLASQLDGEVRLASHPAFDEWYLTSVWNGRGPTRRPAGIVRAATEADVIRTIVFAKERGMEVSVRGSGHNYVGCFLRVDTLMLDISGLKGLDIDSRHKRAIVESGVSSGQLCHALAAKGLAFPTGHVKEVGISGFLLGGGLGINCSQWGGMSVFNVQALDIVTADGHLRHVSETQEPDLFWAARGAGPCSFFVVTRFYLSCYSLPRVITNSLYTLPFTYLHDLLARLEDASPPTNLQVMVSVSPPTSGDTPAVLLNILAFTDSPQEAQALCESFETRLELPLTALAINQPSNFETIYEQFSSMVVSKRFYADNILTDNTQELVSILSRYLSDAPSRGALTTIFWRGVTTYPQAAFSAHGKFFVSTYAQWDDAKDDSVNKYWLKRMYDELQEIARSRYINEYDLETRAGETSKCFAAENWERLQRLRLEYDPDGVFVDVQQLEEHGDQPGANN</sequence>
<dbReference type="SUPFAM" id="SSF56176">
    <property type="entry name" value="FAD-binding/transporter-associated domain-like"/>
    <property type="match status" value="1"/>
</dbReference>
<dbReference type="EMBL" id="AE017042">
    <property type="protein sequence ID" value="AAS61585.1"/>
    <property type="molecule type" value="Genomic_DNA"/>
</dbReference>
<reference evidence="8" key="2">
    <citation type="submission" date="2003-04" db="EMBL/GenBank/DDBJ databases">
        <authorList>
            <person name="Song Y."/>
            <person name="Tong Z."/>
            <person name="Wang L."/>
            <person name="Han Y."/>
            <person name="Zhang J."/>
            <person name="Pei D."/>
            <person name="Wang J."/>
            <person name="Zhou D."/>
            <person name="Han Y."/>
            <person name="Pang X."/>
            <person name="Zhai J."/>
            <person name="Chen F."/>
            <person name="Qin H."/>
            <person name="Wang J."/>
            <person name="Li S."/>
            <person name="Guo Z."/>
            <person name="Ye C."/>
            <person name="Du Z."/>
            <person name="Lin W."/>
            <person name="Wang J."/>
            <person name="Yu J."/>
            <person name="Yang H."/>
            <person name="Wang J."/>
            <person name="Huang P."/>
            <person name="Yang R."/>
        </authorList>
    </citation>
    <scope>NUCLEOTIDE SEQUENCE</scope>
    <source>
        <strain evidence="8">91001</strain>
    </source>
</reference>
<protein>
    <submittedName>
        <fullName evidence="7">Oxidoreductase</fullName>
    </submittedName>
</protein>
<dbReference type="Gene3D" id="3.30.465.10">
    <property type="match status" value="1"/>
</dbReference>
<proteinExistence type="inferred from homology"/>
<dbReference type="PROSITE" id="PS00862">
    <property type="entry name" value="OX2_COVAL_FAD"/>
    <property type="match status" value="1"/>
</dbReference>
<dbReference type="SUPFAM" id="SSF55729">
    <property type="entry name" value="Acyl-CoA N-acyltransferases (Nat)"/>
    <property type="match status" value="1"/>
</dbReference>